<evidence type="ECO:0000313" key="2">
    <source>
        <dbReference type="Proteomes" id="UP001501423"/>
    </source>
</evidence>
<evidence type="ECO:0000313" key="1">
    <source>
        <dbReference type="EMBL" id="GAA2938535.1"/>
    </source>
</evidence>
<organism evidence="1 2">
    <name type="scientific">Streptomyces erythrogriseus</name>
    <dbReference type="NCBI Taxonomy" id="284027"/>
    <lineage>
        <taxon>Bacteria</taxon>
        <taxon>Bacillati</taxon>
        <taxon>Actinomycetota</taxon>
        <taxon>Actinomycetes</taxon>
        <taxon>Kitasatosporales</taxon>
        <taxon>Streptomycetaceae</taxon>
        <taxon>Streptomyces</taxon>
        <taxon>Streptomyces griseoincarnatus group</taxon>
    </lineage>
</organism>
<sequence>MTVAASGGVTLAPRSRMEIARFLEGLERVGPGVVRGGPADRPAPGPAVGETVDEHAVASRYGAVAR</sequence>
<dbReference type="EMBL" id="BAAAVA010000061">
    <property type="protein sequence ID" value="GAA2938535.1"/>
    <property type="molecule type" value="Genomic_DNA"/>
</dbReference>
<accession>A0ABP6JMS7</accession>
<dbReference type="Gene3D" id="3.40.50.150">
    <property type="entry name" value="Vaccinia Virus protein VP39"/>
    <property type="match status" value="1"/>
</dbReference>
<comment type="caution">
    <text evidence="1">The sequence shown here is derived from an EMBL/GenBank/DDBJ whole genome shotgun (WGS) entry which is preliminary data.</text>
</comment>
<reference evidence="2" key="1">
    <citation type="journal article" date="2019" name="Int. J. Syst. Evol. Microbiol.">
        <title>The Global Catalogue of Microorganisms (GCM) 10K type strain sequencing project: providing services to taxonomists for standard genome sequencing and annotation.</title>
        <authorList>
            <consortium name="The Broad Institute Genomics Platform"/>
            <consortium name="The Broad Institute Genome Sequencing Center for Infectious Disease"/>
            <person name="Wu L."/>
            <person name="Ma J."/>
        </authorList>
    </citation>
    <scope>NUCLEOTIDE SEQUENCE [LARGE SCALE GENOMIC DNA]</scope>
    <source>
        <strain evidence="2">JCM 9650</strain>
    </source>
</reference>
<proteinExistence type="predicted"/>
<name>A0ABP6JMS7_9ACTN</name>
<dbReference type="Proteomes" id="UP001501423">
    <property type="component" value="Unassembled WGS sequence"/>
</dbReference>
<protein>
    <submittedName>
        <fullName evidence="1">Uncharacterized protein</fullName>
    </submittedName>
</protein>
<dbReference type="RefSeq" id="WP_189364159.1">
    <property type="nucleotide sequence ID" value="NZ_BAAAVA010000061.1"/>
</dbReference>
<gene>
    <name evidence="1" type="ORF">GCM10010478_45240</name>
</gene>
<dbReference type="InterPro" id="IPR029063">
    <property type="entry name" value="SAM-dependent_MTases_sf"/>
</dbReference>
<keyword evidence="2" id="KW-1185">Reference proteome</keyword>